<feature type="domain" description="Glycosyltransferase 2-like" evidence="5">
    <location>
        <begin position="13"/>
        <end position="134"/>
    </location>
</feature>
<dbReference type="KEGG" id="npz:ACX27_00985"/>
<dbReference type="InterPro" id="IPR001173">
    <property type="entry name" value="Glyco_trans_2-like"/>
</dbReference>
<dbReference type="STRING" id="224013.ACX27_00985"/>
<evidence type="ECO:0000256" key="3">
    <source>
        <dbReference type="ARBA" id="ARBA00022679"/>
    </source>
</evidence>
<dbReference type="Proteomes" id="UP000062645">
    <property type="component" value="Chromosome"/>
</dbReference>
<dbReference type="SUPFAM" id="SSF53448">
    <property type="entry name" value="Nucleotide-diphospho-sugar transferases"/>
    <property type="match status" value="1"/>
</dbReference>
<dbReference type="Pfam" id="PF00535">
    <property type="entry name" value="Glycos_transf_2"/>
    <property type="match status" value="1"/>
</dbReference>
<evidence type="ECO:0000256" key="4">
    <source>
        <dbReference type="SAM" id="Phobius"/>
    </source>
</evidence>
<evidence type="ECO:0000259" key="5">
    <source>
        <dbReference type="Pfam" id="PF00535"/>
    </source>
</evidence>
<keyword evidence="3 6" id="KW-0808">Transferase</keyword>
<dbReference type="Gene3D" id="3.90.550.10">
    <property type="entry name" value="Spore Coat Polysaccharide Biosynthesis Protein SpsA, Chain A"/>
    <property type="match status" value="1"/>
</dbReference>
<keyword evidence="4" id="KW-0472">Membrane</keyword>
<keyword evidence="4" id="KW-0812">Transmembrane</keyword>
<dbReference type="PATRIC" id="fig|224013.5.peg.231"/>
<keyword evidence="7" id="KW-1185">Reference proteome</keyword>
<protein>
    <submittedName>
        <fullName evidence="6">Glycosyl transferase</fullName>
    </submittedName>
</protein>
<proteinExistence type="inferred from homology"/>
<reference evidence="7" key="1">
    <citation type="submission" date="2015-07" db="EMBL/GenBank/DDBJ databases">
        <title>Genome Of Nitrogen-Fixing Cyanobacterium Nostoc piscinale CENA21 From Solimoes/Amazon River Floodplain Sediments And Comparative Genomics To Uncover Biosynthetic Natural Products Potential.</title>
        <authorList>
            <person name="Leao T.F."/>
            <person name="Leao P.N."/>
            <person name="Guimaraes P.I."/>
            <person name="de Melo A.G.C."/>
            <person name="Ramos R.T.J."/>
            <person name="Silva A."/>
            <person name="Fiore M.F."/>
            <person name="Schneider M.P.C."/>
        </authorList>
    </citation>
    <scope>NUCLEOTIDE SEQUENCE [LARGE SCALE GENOMIC DNA]</scope>
    <source>
        <strain evidence="7">CENA21</strain>
    </source>
</reference>
<dbReference type="PANTHER" id="PTHR43685">
    <property type="entry name" value="GLYCOSYLTRANSFERASE"/>
    <property type="match status" value="1"/>
</dbReference>
<dbReference type="InterPro" id="IPR029044">
    <property type="entry name" value="Nucleotide-diphossugar_trans"/>
</dbReference>
<dbReference type="InterPro" id="IPR050834">
    <property type="entry name" value="Glycosyltransf_2"/>
</dbReference>
<dbReference type="RefSeq" id="WP_062287224.1">
    <property type="nucleotide sequence ID" value="NZ_CP012036.1"/>
</dbReference>
<dbReference type="GO" id="GO:0016757">
    <property type="term" value="F:glycosyltransferase activity"/>
    <property type="evidence" value="ECO:0007669"/>
    <property type="project" value="UniProtKB-KW"/>
</dbReference>
<dbReference type="PANTHER" id="PTHR43685:SF5">
    <property type="entry name" value="GLYCOSYLTRANSFERASE EPSE-RELATED"/>
    <property type="match status" value="1"/>
</dbReference>
<dbReference type="EMBL" id="CP012036">
    <property type="protein sequence ID" value="ALF51738.1"/>
    <property type="molecule type" value="Genomic_DNA"/>
</dbReference>
<keyword evidence="4" id="KW-1133">Transmembrane helix</keyword>
<dbReference type="AlphaFoldDB" id="A0A0M5MG27"/>
<accession>A0A0M5MG27</accession>
<organism evidence="6 7">
    <name type="scientific">Nostoc piscinale CENA21</name>
    <dbReference type="NCBI Taxonomy" id="224013"/>
    <lineage>
        <taxon>Bacteria</taxon>
        <taxon>Bacillati</taxon>
        <taxon>Cyanobacteriota</taxon>
        <taxon>Cyanophyceae</taxon>
        <taxon>Nostocales</taxon>
        <taxon>Nostocaceae</taxon>
        <taxon>Nostoc</taxon>
    </lineage>
</organism>
<evidence type="ECO:0000313" key="7">
    <source>
        <dbReference type="Proteomes" id="UP000062645"/>
    </source>
</evidence>
<evidence type="ECO:0000256" key="2">
    <source>
        <dbReference type="ARBA" id="ARBA00022676"/>
    </source>
</evidence>
<keyword evidence="2" id="KW-0328">Glycosyltransferase</keyword>
<name>A0A0M5MG27_9NOSO</name>
<evidence type="ECO:0000256" key="1">
    <source>
        <dbReference type="ARBA" id="ARBA00006739"/>
    </source>
</evidence>
<feature type="transmembrane region" description="Helical" evidence="4">
    <location>
        <begin position="305"/>
        <end position="325"/>
    </location>
</feature>
<reference evidence="6 7" key="2">
    <citation type="journal article" date="2016" name="Genome Announc.">
        <title>Draft Genome Sequence of the N2-Fixing Cyanobacterium Nostoc piscinale CENA21, Isolated from the Brazilian Amazon Floodplain.</title>
        <authorList>
            <person name="Leao T."/>
            <person name="Guimaraes P.I."/>
            <person name="de Melo A.G."/>
            <person name="Ramos R.T."/>
            <person name="Leao P.N."/>
            <person name="Silva A."/>
            <person name="Fiore M.F."/>
            <person name="Schneider M.P."/>
        </authorList>
    </citation>
    <scope>NUCLEOTIDE SEQUENCE [LARGE SCALE GENOMIC DNA]</scope>
    <source>
        <strain evidence="6 7">CENA21</strain>
    </source>
</reference>
<gene>
    <name evidence="6" type="ORF">ACX27_00985</name>
</gene>
<dbReference type="OrthoDB" id="396512at2"/>
<sequence length="338" mass="38477">MLNNIELPEPLVSVVIPTYNRPEYLKQAIASAVNQRFKNIEIIVCDNCSDVNPQPIVEAFQDERIRFCRNSHNIGMVANIINGIIIARGKYVASLHDDDMWEPDFLAKLVPPLEANSDLALAFCDHYVIKADGQIDDKLTQECSETWKRANLAAGIHQPFYKIAIENMSVATANAAVIRKDVVDWKAFPLEVGGFYDLYINYLCSRSGLGAYYTPEKLTRYREHELTDTLTDNAQINIRKAKNHIFCYEQFMQDTRLQELHPHFQQRLIEANQYLGMSLLKAGQPELARPHFLYVWQNKKLSVRAIAALLLSFIYSLLSNTFIGVKGYVTAERKATSG</sequence>
<dbReference type="CDD" id="cd00761">
    <property type="entry name" value="Glyco_tranf_GTA_type"/>
    <property type="match status" value="1"/>
</dbReference>
<evidence type="ECO:0000313" key="6">
    <source>
        <dbReference type="EMBL" id="ALF51738.1"/>
    </source>
</evidence>
<comment type="similarity">
    <text evidence="1">Belongs to the glycosyltransferase 2 family.</text>
</comment>